<feature type="region of interest" description="Disordered" evidence="1">
    <location>
        <begin position="121"/>
        <end position="155"/>
    </location>
</feature>
<comment type="caution">
    <text evidence="3">The sequence shown here is derived from an EMBL/GenBank/DDBJ whole genome shotgun (WGS) entry which is preliminary data.</text>
</comment>
<evidence type="ECO:0000256" key="1">
    <source>
        <dbReference type="SAM" id="MobiDB-lite"/>
    </source>
</evidence>
<proteinExistence type="predicted"/>
<dbReference type="EMBL" id="CAJVPG010000321">
    <property type="protein sequence ID" value="CAG8391387.1"/>
    <property type="molecule type" value="Genomic_DNA"/>
</dbReference>
<keyword evidence="2" id="KW-0472">Membrane</keyword>
<organism evidence="3 4">
    <name type="scientific">Penicillium salamii</name>
    <dbReference type="NCBI Taxonomy" id="1612424"/>
    <lineage>
        <taxon>Eukaryota</taxon>
        <taxon>Fungi</taxon>
        <taxon>Dikarya</taxon>
        <taxon>Ascomycota</taxon>
        <taxon>Pezizomycotina</taxon>
        <taxon>Eurotiomycetes</taxon>
        <taxon>Eurotiomycetidae</taxon>
        <taxon>Eurotiales</taxon>
        <taxon>Aspergillaceae</taxon>
        <taxon>Penicillium</taxon>
    </lineage>
</organism>
<evidence type="ECO:0000256" key="2">
    <source>
        <dbReference type="SAM" id="Phobius"/>
    </source>
</evidence>
<dbReference type="OrthoDB" id="10251412at2759"/>
<reference evidence="3" key="1">
    <citation type="submission" date="2021-07" db="EMBL/GenBank/DDBJ databases">
        <authorList>
            <person name="Branca A.L. A."/>
        </authorList>
    </citation>
    <scope>NUCLEOTIDE SEQUENCE</scope>
</reference>
<protein>
    <submittedName>
        <fullName evidence="3">Uncharacterized protein</fullName>
    </submittedName>
</protein>
<feature type="transmembrane region" description="Helical" evidence="2">
    <location>
        <begin position="214"/>
        <end position="236"/>
    </location>
</feature>
<dbReference type="AlphaFoldDB" id="A0A9W4JCL3"/>
<accession>A0A9W4JCL3</accession>
<feature type="transmembrane region" description="Helical" evidence="2">
    <location>
        <begin position="172"/>
        <end position="194"/>
    </location>
</feature>
<evidence type="ECO:0000313" key="4">
    <source>
        <dbReference type="Proteomes" id="UP001152649"/>
    </source>
</evidence>
<dbReference type="Proteomes" id="UP001152649">
    <property type="component" value="Unassembled WGS sequence"/>
</dbReference>
<sequence>MSDSQCSRGSLGTSFYRSASYGPRDLPPTRLSGNRTSPNHLLTAHVPHCNSSGWFQSGVKGGQPSADYLQLDLRWPISDLQNYRMRCHILLRPQLRRFQPLPIQYGIRQTVFVRFKSHVPRPSQKHISPFPKEKDSTTAASPVQRTLTPAKTTTRNGPPERILVYYGGTGRAIFLGTLRITTVLLFGAACLIVAPECSVADYPWYSVPGVIAAGSLPMLFISYTAAPYVNFVHLALPAFARKSREAAVQYAKELPPTAVLYLTSMRFNTIPRQTAVRIGDLVPTKDLVRPVTFEHLKPAPRRWWQGRAPTQFYTDSSSKPGRQTSAFFPELWNGIYQQIKNAKPQSRS</sequence>
<keyword evidence="2" id="KW-0812">Transmembrane</keyword>
<keyword evidence="2" id="KW-1133">Transmembrane helix</keyword>
<keyword evidence="4" id="KW-1185">Reference proteome</keyword>
<feature type="compositionally biased region" description="Polar residues" evidence="1">
    <location>
        <begin position="137"/>
        <end position="155"/>
    </location>
</feature>
<gene>
    <name evidence="3" type="ORF">PSALAMII_LOCUS6798</name>
</gene>
<name>A0A9W4JCL3_9EURO</name>
<evidence type="ECO:0000313" key="3">
    <source>
        <dbReference type="EMBL" id="CAG8391387.1"/>
    </source>
</evidence>